<keyword evidence="3" id="KW-1133">Transmembrane helix</keyword>
<dbReference type="EMBL" id="JACIGE010000001">
    <property type="protein sequence ID" value="MBB4245787.1"/>
    <property type="molecule type" value="Genomic_DNA"/>
</dbReference>
<keyword evidence="1" id="KW-0378">Hydrolase</keyword>
<dbReference type="PANTHER" id="PTHR22946">
    <property type="entry name" value="DIENELACTONE HYDROLASE DOMAIN-CONTAINING PROTEIN-RELATED"/>
    <property type="match status" value="1"/>
</dbReference>
<evidence type="ECO:0000256" key="3">
    <source>
        <dbReference type="SAM" id="Phobius"/>
    </source>
</evidence>
<dbReference type="PANTHER" id="PTHR22946:SF9">
    <property type="entry name" value="POLYKETIDE TRANSFERASE AF380"/>
    <property type="match status" value="1"/>
</dbReference>
<dbReference type="Proteomes" id="UP000587070">
    <property type="component" value="Unassembled WGS sequence"/>
</dbReference>
<gene>
    <name evidence="5" type="ORF">GGD90_000136</name>
</gene>
<dbReference type="GO" id="GO:0052689">
    <property type="term" value="F:carboxylic ester hydrolase activity"/>
    <property type="evidence" value="ECO:0007669"/>
    <property type="project" value="UniProtKB-ARBA"/>
</dbReference>
<sequence>MTEWPATALPTLALLCGIAGLALLAINLAIRLSLRAPRLIDPATPSDYGLGFSEVRIPTVRRRQLRGWWIPPAGEAKSPCPALLVMHGWGGNAATMMPLAPPFHAAGYGLLLVEARNHGASDSDSFSSLPRFAEDMESATTWLQARADVDSRRIGLIGHSVGAAAALLVAARRKDIAAVVSIAAFAHPETLMRRYLAAKSVPFVPFGWYVLQYVQHVIGHRFADIAPLRSITRLRCPVLLVHGLDDETVPAEEARLLHARQNCSELLLIAGSHDDYAEMDKGLDAAIAFVNAAMQRAETGAATVSALPAATGKPAGTADCPEPAYS</sequence>
<keyword evidence="3" id="KW-0472">Membrane</keyword>
<dbReference type="AlphaFoldDB" id="A0A840FUM4"/>
<dbReference type="Pfam" id="PF00561">
    <property type="entry name" value="Abhydrolase_1"/>
    <property type="match status" value="1"/>
</dbReference>
<feature type="transmembrane region" description="Helical" evidence="3">
    <location>
        <begin position="12"/>
        <end position="30"/>
    </location>
</feature>
<reference evidence="5 6" key="1">
    <citation type="submission" date="2020-08" db="EMBL/GenBank/DDBJ databases">
        <title>Genome sequencing of Purple Non-Sulfur Bacteria from various extreme environments.</title>
        <authorList>
            <person name="Mayer M."/>
        </authorList>
    </citation>
    <scope>NUCLEOTIDE SEQUENCE [LARGE SCALE GENOMIC DNA]</scope>
    <source>
        <strain evidence="5 6">2761</strain>
    </source>
</reference>
<organism evidence="5 6">
    <name type="scientific">Rhodocyclus tenuis</name>
    <name type="common">Rhodospirillum tenue</name>
    <dbReference type="NCBI Taxonomy" id="1066"/>
    <lineage>
        <taxon>Bacteria</taxon>
        <taxon>Pseudomonadati</taxon>
        <taxon>Pseudomonadota</taxon>
        <taxon>Betaproteobacteria</taxon>
        <taxon>Rhodocyclales</taxon>
        <taxon>Rhodocyclaceae</taxon>
        <taxon>Rhodocyclus</taxon>
    </lineage>
</organism>
<feature type="domain" description="AB hydrolase-1" evidence="4">
    <location>
        <begin position="81"/>
        <end position="197"/>
    </location>
</feature>
<dbReference type="InterPro" id="IPR000073">
    <property type="entry name" value="AB_hydrolase_1"/>
</dbReference>
<evidence type="ECO:0000313" key="5">
    <source>
        <dbReference type="EMBL" id="MBB4245787.1"/>
    </source>
</evidence>
<evidence type="ECO:0000256" key="1">
    <source>
        <dbReference type="ARBA" id="ARBA00022801"/>
    </source>
</evidence>
<proteinExistence type="inferred from homology"/>
<comment type="similarity">
    <text evidence="2">Belongs to the AB hydrolase superfamily. FUS2 hydrolase family.</text>
</comment>
<evidence type="ECO:0000313" key="6">
    <source>
        <dbReference type="Proteomes" id="UP000587070"/>
    </source>
</evidence>
<dbReference type="InterPro" id="IPR050261">
    <property type="entry name" value="FrsA_esterase"/>
</dbReference>
<keyword evidence="3" id="KW-0812">Transmembrane</keyword>
<accession>A0A840FUM4</accession>
<dbReference type="RefSeq" id="WP_153117056.1">
    <property type="nucleotide sequence ID" value="NZ_JACIGE010000001.1"/>
</dbReference>
<evidence type="ECO:0000259" key="4">
    <source>
        <dbReference type="Pfam" id="PF00561"/>
    </source>
</evidence>
<keyword evidence="6" id="KW-1185">Reference proteome</keyword>
<protein>
    <submittedName>
        <fullName evidence="5">Pimeloyl-ACP methyl ester carboxylesterase</fullName>
    </submittedName>
</protein>
<evidence type="ECO:0000256" key="2">
    <source>
        <dbReference type="ARBA" id="ARBA00038115"/>
    </source>
</evidence>
<name>A0A840FUM4_RHOTE</name>
<comment type="caution">
    <text evidence="5">The sequence shown here is derived from an EMBL/GenBank/DDBJ whole genome shotgun (WGS) entry which is preliminary data.</text>
</comment>
<dbReference type="InterPro" id="IPR029058">
    <property type="entry name" value="AB_hydrolase_fold"/>
</dbReference>
<dbReference type="OrthoDB" id="4269629at2"/>
<dbReference type="Gene3D" id="3.40.50.1820">
    <property type="entry name" value="alpha/beta hydrolase"/>
    <property type="match status" value="1"/>
</dbReference>
<dbReference type="SUPFAM" id="SSF53474">
    <property type="entry name" value="alpha/beta-Hydrolases"/>
    <property type="match status" value="1"/>
</dbReference>